<protein>
    <recommendedName>
        <fullName evidence="3">Methyltransferase family protein</fullName>
    </recommendedName>
</protein>
<evidence type="ECO:0008006" key="3">
    <source>
        <dbReference type="Google" id="ProtNLM"/>
    </source>
</evidence>
<proteinExistence type="predicted"/>
<dbReference type="SUPFAM" id="SSF53335">
    <property type="entry name" value="S-adenosyl-L-methionine-dependent methyltransferases"/>
    <property type="match status" value="1"/>
</dbReference>
<comment type="caution">
    <text evidence="1">The sequence shown here is derived from an EMBL/GenBank/DDBJ whole genome shotgun (WGS) entry which is preliminary data.</text>
</comment>
<dbReference type="RefSeq" id="WP_141337717.1">
    <property type="nucleotide sequence ID" value="NZ_JBHMAX010000015.1"/>
</dbReference>
<dbReference type="EMBL" id="JBHMAX010000015">
    <property type="protein sequence ID" value="MFB9731997.1"/>
    <property type="molecule type" value="Genomic_DNA"/>
</dbReference>
<keyword evidence="2" id="KW-1185">Reference proteome</keyword>
<name>A0ABV5V2K7_9MICO</name>
<evidence type="ECO:0000313" key="1">
    <source>
        <dbReference type="EMBL" id="MFB9731997.1"/>
    </source>
</evidence>
<accession>A0ABV5V2K7</accession>
<organism evidence="1 2">
    <name type="scientific">Ornithinimicrobium kibberense</name>
    <dbReference type="NCBI Taxonomy" id="282060"/>
    <lineage>
        <taxon>Bacteria</taxon>
        <taxon>Bacillati</taxon>
        <taxon>Actinomycetota</taxon>
        <taxon>Actinomycetes</taxon>
        <taxon>Micrococcales</taxon>
        <taxon>Ornithinimicrobiaceae</taxon>
        <taxon>Ornithinimicrobium</taxon>
    </lineage>
</organism>
<dbReference type="Gene3D" id="3.40.50.150">
    <property type="entry name" value="Vaccinia Virus protein VP39"/>
    <property type="match status" value="1"/>
</dbReference>
<evidence type="ECO:0000313" key="2">
    <source>
        <dbReference type="Proteomes" id="UP001589613"/>
    </source>
</evidence>
<reference evidence="1 2" key="1">
    <citation type="submission" date="2024-09" db="EMBL/GenBank/DDBJ databases">
        <authorList>
            <person name="Sun Q."/>
            <person name="Mori K."/>
        </authorList>
    </citation>
    <scope>NUCLEOTIDE SEQUENCE [LARGE SCALE GENOMIC DNA]</scope>
    <source>
        <strain evidence="1 2">JCM 12763</strain>
    </source>
</reference>
<sequence length="257" mass="27896">MTTEPAQRASPDWLDLRWAADAEARDRGATDLLERLVAHLRGPDRDQGPVRVVDVGAGTGANRRYLSPRLPVEQEWVCVDHDRELLDHPRHDGARRIHCGLTDLPAEVAGLGAPVGPAAVVVANAVLDVLTTADLAALADCVVATGGIALLSLSVTGQVRWEPPDPVDDVLARAFDDHQRRDGRPGPDGRHRELLARWLEERVEDAAGQEPASAEVLREWQARRAAQMESGALRVLVDHVDLLVLGRDWADGAQRGA</sequence>
<dbReference type="Proteomes" id="UP001589613">
    <property type="component" value="Unassembled WGS sequence"/>
</dbReference>
<gene>
    <name evidence="1" type="ORF">ACFFN0_08065</name>
</gene>
<dbReference type="InterPro" id="IPR029063">
    <property type="entry name" value="SAM-dependent_MTases_sf"/>
</dbReference>